<evidence type="ECO:0000256" key="3">
    <source>
        <dbReference type="ARBA" id="ARBA00022989"/>
    </source>
</evidence>
<evidence type="ECO:0000256" key="5">
    <source>
        <dbReference type="SAM" id="Phobius"/>
    </source>
</evidence>
<evidence type="ECO:0000256" key="4">
    <source>
        <dbReference type="ARBA" id="ARBA00023136"/>
    </source>
</evidence>
<evidence type="ECO:0000256" key="1">
    <source>
        <dbReference type="ARBA" id="ARBA00004167"/>
    </source>
</evidence>
<keyword evidence="8" id="KW-1185">Reference proteome</keyword>
<dbReference type="STRING" id="1142511.WIGMOR_0276"/>
<sequence>MSRIFLKIFYINLIFNIFLFFFHVTYNLRVIENTVNFFIPNLFINKIQIISNSINFYSIKYQNKKFDLTIDELQIFFNFDLLNYKKIFSSSSKLKNIKLQFNFTQSEMNFIENIAKEKNIFSFLIQLFLKNIYINNIYIYCRDLIIFSEKIIMNMNFLKDSIDINFIQALNNTLNVPINGNYQNSLLKLKKLLESKNVQSFFIKNKISYQTKNILSFNKKIGFFSNLFVPEIRKNKINNSSNYNKNFLHNKNILKINFNFHGKLNYTKNFLNWNIKTNCNNFFILEKKIYESKINNYFLEGYISKIKKNLIELNSKIISDNDKKTAYIFASFYHNAKYILKINNFYFSVDENTIFLQRNIANINNLNIQFYINFEILKFNGNFKLNFKKDNKNMYFLINLNKFLFGRLQIENIYLKGERFNIYNYKNIVFYLKNITIFKQIFVKKLYFNIWGNVYNHIACLLFQKNNYIKKIKIYGTYNNQKFWNGLIKFENLYKKENSYKVLLNNFFEINLHKNNFFIKHYSKNKKFIYIIAQHTILQTSNTIKIQIRDTNIEILNYFLPSKIFLKGLIHGYFELSLQQDRIVPDIKVYLTGNNIHIRYYQEFIQCKYSFETVKFFTILKQDKIYLSWKTQLENHSKFEGYINILNITNKYNISGYILFQKVPLTFLKPIMLHLNITGIINSEIFFNNFNIIGNTNIQLLSINNEFIKLEFISSEFNMKFLGNICILDGLVRTNKGTLKLNGIANWLDKNVRQVLINLSGNKIDLIILNFMKIEVSPDIKIKIKENLCTITGKIQLSQFFIEIEKIPNRTLRISPDEILFSKNNVSNILNKRKIIPYDIKIYSNISIFVENNLEIDLLNIKAKLKGNLKFVKNLYNINLNGRIEIISGYLNIYGQDLEIKKGQIIFSGPIKMPYIDLEANQYAFSNKQHTISSMQIFGALDHPKLYIFSDPEKSDQEIFSYLLDQNKIDAPNFDTKNILASMLLELGIMKSEYFIQKIGNILGIQNLSLDKQGLGNKSKILLSGSLFPKLKIKYGIGIFDITKSILTLSYKLTKNIYLEAISEENQAVDIIYRFDF</sequence>
<reference evidence="7 8" key="1">
    <citation type="journal article" date="2012" name="MBio">
        <title>Insight into the transmission biology and species-specific functional capabilities of tsetse (Diptera: glossinidae) obligate symbiont wigglesworthia.</title>
        <authorList>
            <person name="Rio R.V."/>
            <person name="Symula R.E."/>
            <person name="Wang J."/>
            <person name="Lohs C."/>
            <person name="Wu Y.N."/>
            <person name="Snyder A.K."/>
            <person name="Bjornson R.D."/>
            <person name="Oshima K."/>
            <person name="Biehl B.S."/>
            <person name="Perna N.T."/>
            <person name="Hattori M."/>
            <person name="Aksoy S."/>
        </authorList>
    </citation>
    <scope>NUCLEOTIDE SEQUENCE [LARGE SCALE GENOMIC DNA]</scope>
    <source>
        <strain evidence="7">WGM</strain>
    </source>
</reference>
<dbReference type="PANTHER" id="PTHR36985:SF1">
    <property type="entry name" value="TRANSLOCATION AND ASSEMBLY MODULE SUBUNIT TAMB"/>
    <property type="match status" value="1"/>
</dbReference>
<dbReference type="AlphaFoldDB" id="H6Q4Q6"/>
<dbReference type="HOGENOM" id="CLU_286652_0_0_6"/>
<protein>
    <submittedName>
        <fullName evidence="7">Putative exported protein</fullName>
    </submittedName>
</protein>
<feature type="transmembrane region" description="Helical" evidence="5">
    <location>
        <begin position="7"/>
        <end position="26"/>
    </location>
</feature>
<comment type="subcellular location">
    <subcellularLocation>
        <location evidence="1">Membrane</location>
        <topology evidence="1">Single-pass membrane protein</topology>
    </subcellularLocation>
</comment>
<accession>H6Q4Q6</accession>
<dbReference type="Proteomes" id="UP000009061">
    <property type="component" value="Chromosome"/>
</dbReference>
<keyword evidence="3 5" id="KW-1133">Transmembrane helix</keyword>
<dbReference type="GO" id="GO:0097347">
    <property type="term" value="C:TAM protein secretion complex"/>
    <property type="evidence" value="ECO:0007669"/>
    <property type="project" value="TreeGrafter"/>
</dbReference>
<dbReference type="GO" id="GO:0009306">
    <property type="term" value="P:protein secretion"/>
    <property type="evidence" value="ECO:0007669"/>
    <property type="project" value="InterPro"/>
</dbReference>
<proteinExistence type="predicted"/>
<dbReference type="PANTHER" id="PTHR36985">
    <property type="entry name" value="TRANSLOCATION AND ASSEMBLY MODULE SUBUNIT TAMB"/>
    <property type="match status" value="1"/>
</dbReference>
<organism evidence="7 8">
    <name type="scientific">Wigglesworthia glossinidia endosymbiont of Glossina morsitans morsitans</name>
    <name type="common">Yale colony</name>
    <dbReference type="NCBI Taxonomy" id="1142511"/>
    <lineage>
        <taxon>Bacteria</taxon>
        <taxon>Pseudomonadati</taxon>
        <taxon>Pseudomonadota</taxon>
        <taxon>Gammaproteobacteria</taxon>
        <taxon>Enterobacterales</taxon>
        <taxon>Erwiniaceae</taxon>
        <taxon>Wigglesworthia</taxon>
    </lineage>
</organism>
<feature type="domain" description="Translocation and assembly module TamB C-terminal" evidence="6">
    <location>
        <begin position="734"/>
        <end position="1077"/>
    </location>
</feature>
<evidence type="ECO:0000259" key="6">
    <source>
        <dbReference type="Pfam" id="PF04357"/>
    </source>
</evidence>
<dbReference type="eggNOG" id="COG2911">
    <property type="taxonomic scope" value="Bacteria"/>
</dbReference>
<evidence type="ECO:0000313" key="8">
    <source>
        <dbReference type="Proteomes" id="UP000009061"/>
    </source>
</evidence>
<dbReference type="KEGG" id="wgl:WIGMOR_0276"/>
<dbReference type="GO" id="GO:0005886">
    <property type="term" value="C:plasma membrane"/>
    <property type="evidence" value="ECO:0007669"/>
    <property type="project" value="InterPro"/>
</dbReference>
<keyword evidence="4 5" id="KW-0472">Membrane</keyword>
<dbReference type="OrthoDB" id="5555605at2"/>
<dbReference type="RefSeq" id="WP_014354055.1">
    <property type="nucleotide sequence ID" value="NC_016893.1"/>
</dbReference>
<dbReference type="Pfam" id="PF04357">
    <property type="entry name" value="TamB"/>
    <property type="match status" value="1"/>
</dbReference>
<name>H6Q4Q6_WIGGL</name>
<keyword evidence="2 5" id="KW-0812">Transmembrane</keyword>
<dbReference type="EMBL" id="CP003315">
    <property type="protein sequence ID" value="AFA41116.1"/>
    <property type="molecule type" value="Genomic_DNA"/>
</dbReference>
<gene>
    <name evidence="7" type="ORF">WIGMOR_0276</name>
</gene>
<dbReference type="InterPro" id="IPR007452">
    <property type="entry name" value="TamB_C"/>
</dbReference>
<evidence type="ECO:0000313" key="7">
    <source>
        <dbReference type="EMBL" id="AFA41116.1"/>
    </source>
</evidence>
<evidence type="ECO:0000256" key="2">
    <source>
        <dbReference type="ARBA" id="ARBA00022692"/>
    </source>
</evidence>